<name>A0A368QGC4_SETIT</name>
<feature type="region of interest" description="Disordered" evidence="1">
    <location>
        <begin position="145"/>
        <end position="185"/>
    </location>
</feature>
<accession>A0A368QGC4</accession>
<feature type="compositionally biased region" description="Basic and acidic residues" evidence="1">
    <location>
        <begin position="146"/>
        <end position="171"/>
    </location>
</feature>
<evidence type="ECO:0000256" key="1">
    <source>
        <dbReference type="SAM" id="MobiDB-lite"/>
    </source>
</evidence>
<organism evidence="2">
    <name type="scientific">Setaria italica</name>
    <name type="common">Foxtail millet</name>
    <name type="synonym">Panicum italicum</name>
    <dbReference type="NCBI Taxonomy" id="4555"/>
    <lineage>
        <taxon>Eukaryota</taxon>
        <taxon>Viridiplantae</taxon>
        <taxon>Streptophyta</taxon>
        <taxon>Embryophyta</taxon>
        <taxon>Tracheophyta</taxon>
        <taxon>Spermatophyta</taxon>
        <taxon>Magnoliopsida</taxon>
        <taxon>Liliopsida</taxon>
        <taxon>Poales</taxon>
        <taxon>Poaceae</taxon>
        <taxon>PACMAD clade</taxon>
        <taxon>Panicoideae</taxon>
        <taxon>Panicodae</taxon>
        <taxon>Paniceae</taxon>
        <taxon>Cenchrinae</taxon>
        <taxon>Setaria</taxon>
    </lineage>
</organism>
<evidence type="ECO:0000313" key="2">
    <source>
        <dbReference type="EMBL" id="RCV17037.1"/>
    </source>
</evidence>
<sequence length="266" mass="29085">MRTPNAKAQGRCPTANARARRRKPSRQRAAARDAVRAVGRKSGACGSRGLLPPQAMMPARGCRGRRPGRGEEAQPPAYTRQPWTSTAAASRPLAGKTSAAASTEEHPRGPKATAQRSSAPAPGSTRIWSWEVGFGVWWLETTPTGYEERPRDQGDLEWGRRRGGRKEESTRGRLRPRLAPPLPPFAGRRPAALGFGEWRRVWAGAPDAKEGDVGIKLTRACRCHVDVICMGRCVDVDEVGLNLHQIRSLLLLVGKDLDVDDEQQPP</sequence>
<feature type="region of interest" description="Disordered" evidence="1">
    <location>
        <begin position="1"/>
        <end position="125"/>
    </location>
</feature>
<protein>
    <submittedName>
        <fullName evidence="2">Uncharacterized protein</fullName>
    </submittedName>
</protein>
<dbReference type="EMBL" id="CM003530">
    <property type="protein sequence ID" value="RCV17037.1"/>
    <property type="molecule type" value="Genomic_DNA"/>
</dbReference>
<gene>
    <name evidence="2" type="ORF">SETIT_3G186800v2</name>
</gene>
<reference evidence="2" key="1">
    <citation type="journal article" date="2012" name="Nat. Biotechnol.">
        <title>Reference genome sequence of the model plant Setaria.</title>
        <authorList>
            <person name="Bennetzen J.L."/>
            <person name="Schmutz J."/>
            <person name="Wang H."/>
            <person name="Percifield R."/>
            <person name="Hawkins J."/>
            <person name="Pontaroli A.C."/>
            <person name="Estep M."/>
            <person name="Feng L."/>
            <person name="Vaughn J.N."/>
            <person name="Grimwood J."/>
            <person name="Jenkins J."/>
            <person name="Barry K."/>
            <person name="Lindquist E."/>
            <person name="Hellsten U."/>
            <person name="Deshpande S."/>
            <person name="Wang X."/>
            <person name="Wu X."/>
            <person name="Mitros T."/>
            <person name="Triplett J."/>
            <person name="Yang X."/>
            <person name="Ye C.Y."/>
            <person name="Mauro-Herrera M."/>
            <person name="Wang L."/>
            <person name="Li P."/>
            <person name="Sharma M."/>
            <person name="Sharma R."/>
            <person name="Ronald P.C."/>
            <person name="Panaud O."/>
            <person name="Kellogg E.A."/>
            <person name="Brutnell T.P."/>
            <person name="Doust A.N."/>
            <person name="Tuskan G.A."/>
            <person name="Rokhsar D."/>
            <person name="Devos K.M."/>
        </authorList>
    </citation>
    <scope>NUCLEOTIDE SEQUENCE [LARGE SCALE GENOMIC DNA]</scope>
    <source>
        <strain evidence="2">Yugu1</strain>
    </source>
</reference>
<dbReference type="AlphaFoldDB" id="A0A368QGC4"/>
<proteinExistence type="predicted"/>
<reference evidence="2" key="2">
    <citation type="submission" date="2015-07" db="EMBL/GenBank/DDBJ databases">
        <authorList>
            <person name="Noorani M."/>
        </authorList>
    </citation>
    <scope>NUCLEOTIDE SEQUENCE</scope>
    <source>
        <strain evidence="2">Yugu1</strain>
    </source>
</reference>